<keyword evidence="2" id="KW-1185">Reference proteome</keyword>
<name>A0ABN3TK02_9ACTN</name>
<dbReference type="EMBL" id="BAAATE010000126">
    <property type="protein sequence ID" value="GAA2703886.1"/>
    <property type="molecule type" value="Genomic_DNA"/>
</dbReference>
<sequence>MSDRTFSLGGMDFRVFTATDPSSREAITYVYRTDLHPETLVAHIHDYGMYIIPAHRYFDEDVLMSAVTQQEGAPV</sequence>
<organism evidence="1 2">
    <name type="scientific">Nonomuraea recticatena</name>
    <dbReference type="NCBI Taxonomy" id="46178"/>
    <lineage>
        <taxon>Bacteria</taxon>
        <taxon>Bacillati</taxon>
        <taxon>Actinomycetota</taxon>
        <taxon>Actinomycetes</taxon>
        <taxon>Streptosporangiales</taxon>
        <taxon>Streptosporangiaceae</taxon>
        <taxon>Nonomuraea</taxon>
    </lineage>
</organism>
<gene>
    <name evidence="1" type="ORF">GCM10010412_101600</name>
</gene>
<dbReference type="Proteomes" id="UP001501666">
    <property type="component" value="Unassembled WGS sequence"/>
</dbReference>
<evidence type="ECO:0000313" key="1">
    <source>
        <dbReference type="EMBL" id="GAA2703886.1"/>
    </source>
</evidence>
<proteinExistence type="predicted"/>
<reference evidence="1 2" key="1">
    <citation type="journal article" date="2019" name="Int. J. Syst. Evol. Microbiol.">
        <title>The Global Catalogue of Microorganisms (GCM) 10K type strain sequencing project: providing services to taxonomists for standard genome sequencing and annotation.</title>
        <authorList>
            <consortium name="The Broad Institute Genomics Platform"/>
            <consortium name="The Broad Institute Genome Sequencing Center for Infectious Disease"/>
            <person name="Wu L."/>
            <person name="Ma J."/>
        </authorList>
    </citation>
    <scope>NUCLEOTIDE SEQUENCE [LARGE SCALE GENOMIC DNA]</scope>
    <source>
        <strain evidence="1 2">JCM 6835</strain>
    </source>
</reference>
<evidence type="ECO:0000313" key="2">
    <source>
        <dbReference type="Proteomes" id="UP001501666"/>
    </source>
</evidence>
<comment type="caution">
    <text evidence="1">The sequence shown here is derived from an EMBL/GenBank/DDBJ whole genome shotgun (WGS) entry which is preliminary data.</text>
</comment>
<protein>
    <submittedName>
        <fullName evidence="1">Uncharacterized protein</fullName>
    </submittedName>
</protein>
<accession>A0ABN3TK02</accession>